<dbReference type="Proteomes" id="UP000002280">
    <property type="component" value="Chromosome 8"/>
</dbReference>
<dbReference type="GO" id="GO:0006508">
    <property type="term" value="P:proteolysis"/>
    <property type="evidence" value="ECO:0000318"/>
    <property type="project" value="GO_Central"/>
</dbReference>
<evidence type="ECO:0000259" key="12">
    <source>
        <dbReference type="PROSITE" id="PS50240"/>
    </source>
</evidence>
<keyword evidence="3 11" id="KW-0645">Protease</keyword>
<sequence length="247" mass="26967">ETDLTSNSNLFPPSVAFSNKNHEKIIGGNDCEKNSVPYQVYVRAANILCGGSLINAQWVLSAAHCYQSQFQMILGAHTLNVLEGNEQIINSTKVIRHPSYQEENPNHDIMLIKLQKAATLNSHVAKISLPTSCVTAGTDCLISGWGIYQINDSTYSNILQCLYAPVLSKSICHVAYPGMITENMICLGFMEGKKDTCQGDSGGPVVCEDQLQGIVSWGMGCAKKGKPGVYTKVCNYVNWIKRTIADN</sequence>
<keyword evidence="14" id="KW-1185">Reference proteome</keyword>
<dbReference type="GO" id="GO:0005615">
    <property type="term" value="C:extracellular space"/>
    <property type="evidence" value="ECO:0000318"/>
    <property type="project" value="GO_Central"/>
</dbReference>
<evidence type="ECO:0000256" key="5">
    <source>
        <dbReference type="ARBA" id="ARBA00022801"/>
    </source>
</evidence>
<evidence type="ECO:0000313" key="14">
    <source>
        <dbReference type="Proteomes" id="UP000002280"/>
    </source>
</evidence>
<keyword evidence="8" id="KW-1015">Disulfide bond</keyword>
<evidence type="ECO:0000256" key="6">
    <source>
        <dbReference type="ARBA" id="ARBA00022825"/>
    </source>
</evidence>
<dbReference type="Gene3D" id="2.40.10.10">
    <property type="entry name" value="Trypsin-like serine proteases"/>
    <property type="match status" value="2"/>
</dbReference>
<dbReference type="PROSITE" id="PS00135">
    <property type="entry name" value="TRYPSIN_SER"/>
    <property type="match status" value="1"/>
</dbReference>
<dbReference type="Ensembl" id="ENSMODT00000000829.2">
    <property type="protein sequence ID" value="ENSMODP00000000811.2"/>
    <property type="gene ID" value="ENSMODG00000000681.2"/>
</dbReference>
<dbReference type="PRINTS" id="PR00722">
    <property type="entry name" value="CHYMOTRYPSIN"/>
</dbReference>
<gene>
    <name evidence="13" type="primary">LOC100010000</name>
</gene>
<keyword evidence="7" id="KW-0865">Zymogen</keyword>
<comment type="subcellular location">
    <subcellularLocation>
        <location evidence="1">Secreted</location>
        <location evidence="1">Extracellular space</location>
    </subcellularLocation>
</comment>
<dbReference type="PANTHER" id="PTHR24264">
    <property type="entry name" value="TRYPSIN-RELATED"/>
    <property type="match status" value="1"/>
</dbReference>
<name>F6WME4_MONDO</name>
<dbReference type="OMA" id="ICLGFME"/>
<reference evidence="13 14" key="1">
    <citation type="journal article" date="2007" name="Nature">
        <title>Genome of the marsupial Monodelphis domestica reveals innovation in non-coding sequences.</title>
        <authorList>
            <person name="Mikkelsen T.S."/>
            <person name="Wakefield M.J."/>
            <person name="Aken B."/>
            <person name="Amemiya C.T."/>
            <person name="Chang J.L."/>
            <person name="Duke S."/>
            <person name="Garber M."/>
            <person name="Gentles A.J."/>
            <person name="Goodstadt L."/>
            <person name="Heger A."/>
            <person name="Jurka J."/>
            <person name="Kamal M."/>
            <person name="Mauceli E."/>
            <person name="Searle S.M."/>
            <person name="Sharpe T."/>
            <person name="Baker M.L."/>
            <person name="Batzer M.A."/>
            <person name="Benos P.V."/>
            <person name="Belov K."/>
            <person name="Clamp M."/>
            <person name="Cook A."/>
            <person name="Cuff J."/>
            <person name="Das R."/>
            <person name="Davidow L."/>
            <person name="Deakin J.E."/>
            <person name="Fazzari M.J."/>
            <person name="Glass J.L."/>
            <person name="Grabherr M."/>
            <person name="Greally J.M."/>
            <person name="Gu W."/>
            <person name="Hore T.A."/>
            <person name="Huttley G.A."/>
            <person name="Kleber M."/>
            <person name="Jirtle R.L."/>
            <person name="Koina E."/>
            <person name="Lee J.T."/>
            <person name="Mahony S."/>
            <person name="Marra M.A."/>
            <person name="Miller R.D."/>
            <person name="Nicholls R.D."/>
            <person name="Oda M."/>
            <person name="Papenfuss A.T."/>
            <person name="Parra Z.E."/>
            <person name="Pollock D.D."/>
            <person name="Ray D.A."/>
            <person name="Schein J.E."/>
            <person name="Speed T.P."/>
            <person name="Thompson K."/>
            <person name="VandeBerg J.L."/>
            <person name="Wade C.M."/>
            <person name="Walker J.A."/>
            <person name="Waters P.D."/>
            <person name="Webber C."/>
            <person name="Weidman J.R."/>
            <person name="Xie X."/>
            <person name="Zody M.C."/>
            <person name="Baldwin J."/>
            <person name="Abdouelleil A."/>
            <person name="Abdulkadir J."/>
            <person name="Abebe A."/>
            <person name="Abera B."/>
            <person name="Abreu J."/>
            <person name="Acer S.C."/>
            <person name="Aftuck L."/>
            <person name="Alexander A."/>
            <person name="An P."/>
            <person name="Anderson E."/>
            <person name="Anderson S."/>
            <person name="Arachi H."/>
            <person name="Azer M."/>
            <person name="Bachantsang P."/>
            <person name="Barry A."/>
            <person name="Bayul T."/>
            <person name="Berlin A."/>
            <person name="Bessette D."/>
            <person name="Bloom T."/>
            <person name="Bloom T."/>
            <person name="Boguslavskiy L."/>
            <person name="Bonnet C."/>
            <person name="Boukhgalter B."/>
            <person name="Bourzgui I."/>
            <person name="Brown A."/>
            <person name="Cahill P."/>
            <person name="Channer S."/>
            <person name="Cheshatsang Y."/>
            <person name="Chuda L."/>
            <person name="Citroen M."/>
            <person name="Collymore A."/>
            <person name="Cooke P."/>
            <person name="Costello M."/>
            <person name="D'Aco K."/>
            <person name="Daza R."/>
            <person name="De Haan G."/>
            <person name="DeGray S."/>
            <person name="DeMaso C."/>
            <person name="Dhargay N."/>
            <person name="Dooley K."/>
            <person name="Dooley E."/>
            <person name="Doricent M."/>
            <person name="Dorje P."/>
            <person name="Dorjee K."/>
            <person name="Dupes A."/>
            <person name="Elong R."/>
            <person name="Falk J."/>
            <person name="Farina A."/>
            <person name="Faro S."/>
            <person name="Ferguson D."/>
            <person name="Fisher S."/>
            <person name="Foley C.D."/>
            <person name="Franke A."/>
            <person name="Friedrich D."/>
            <person name="Gadbois L."/>
            <person name="Gearin G."/>
            <person name="Gearin C.R."/>
            <person name="Giannoukos G."/>
            <person name="Goode T."/>
            <person name="Graham J."/>
            <person name="Grandbois E."/>
            <person name="Grewal S."/>
            <person name="Gyaltsen K."/>
            <person name="Hafez N."/>
            <person name="Hagos B."/>
            <person name="Hall J."/>
            <person name="Henson C."/>
            <person name="Hollinger A."/>
            <person name="Honan T."/>
            <person name="Huard M.D."/>
            <person name="Hughes L."/>
            <person name="Hurhula B."/>
            <person name="Husby M.E."/>
            <person name="Kamat A."/>
            <person name="Kanga B."/>
            <person name="Kashin S."/>
            <person name="Khazanovich D."/>
            <person name="Kisner P."/>
            <person name="Lance K."/>
            <person name="Lara M."/>
            <person name="Lee W."/>
            <person name="Lennon N."/>
            <person name="Letendre F."/>
            <person name="LeVine R."/>
            <person name="Lipovsky A."/>
            <person name="Liu X."/>
            <person name="Liu J."/>
            <person name="Liu S."/>
            <person name="Lokyitsang T."/>
            <person name="Lokyitsang Y."/>
            <person name="Lubonja R."/>
            <person name="Lui A."/>
            <person name="MacDonald P."/>
            <person name="Magnisalis V."/>
            <person name="Maru K."/>
            <person name="Matthews C."/>
            <person name="McCusker W."/>
            <person name="McDonough S."/>
            <person name="Mehta T."/>
            <person name="Meldrim J."/>
            <person name="Meneus L."/>
            <person name="Mihai O."/>
            <person name="Mihalev A."/>
            <person name="Mihova T."/>
            <person name="Mittelman R."/>
            <person name="Mlenga V."/>
            <person name="Montmayeur A."/>
            <person name="Mulrain L."/>
            <person name="Navidi A."/>
            <person name="Naylor J."/>
            <person name="Negash T."/>
            <person name="Nguyen T."/>
            <person name="Nguyen N."/>
            <person name="Nicol R."/>
            <person name="Norbu C."/>
            <person name="Norbu N."/>
            <person name="Novod N."/>
            <person name="O'Neill B."/>
            <person name="Osman S."/>
            <person name="Markiewicz E."/>
            <person name="Oyono O.L."/>
            <person name="Patti C."/>
            <person name="Phunkhang P."/>
            <person name="Pierre F."/>
            <person name="Priest M."/>
            <person name="Raghuraman S."/>
            <person name="Rege F."/>
            <person name="Reyes R."/>
            <person name="Rise C."/>
            <person name="Rogov P."/>
            <person name="Ross K."/>
            <person name="Ryan E."/>
            <person name="Settipalli S."/>
            <person name="Shea T."/>
            <person name="Sherpa N."/>
            <person name="Shi L."/>
            <person name="Shih D."/>
            <person name="Sparrow T."/>
            <person name="Spaulding J."/>
            <person name="Stalker J."/>
            <person name="Stange-Thomann N."/>
            <person name="Stavropoulos S."/>
            <person name="Stone C."/>
            <person name="Strader C."/>
            <person name="Tesfaye S."/>
            <person name="Thomson T."/>
            <person name="Thoulutsang Y."/>
            <person name="Thoulutsang D."/>
            <person name="Topham K."/>
            <person name="Topping I."/>
            <person name="Tsamla T."/>
            <person name="Vassiliev H."/>
            <person name="Vo A."/>
            <person name="Wangchuk T."/>
            <person name="Wangdi T."/>
            <person name="Weiand M."/>
            <person name="Wilkinson J."/>
            <person name="Wilson A."/>
            <person name="Yadav S."/>
            <person name="Young G."/>
            <person name="Yu Q."/>
            <person name="Zembek L."/>
            <person name="Zhong D."/>
            <person name="Zimmer A."/>
            <person name="Zwirko Z."/>
            <person name="Jaffe D.B."/>
            <person name="Alvarez P."/>
            <person name="Brockman W."/>
            <person name="Butler J."/>
            <person name="Chin C."/>
            <person name="Gnerre S."/>
            <person name="MacCallum I."/>
            <person name="Graves J.A."/>
            <person name="Ponting C.P."/>
            <person name="Breen M."/>
            <person name="Samollow P.B."/>
            <person name="Lander E.S."/>
            <person name="Lindblad-Toh K."/>
        </authorList>
    </citation>
    <scope>NUCLEOTIDE SEQUENCE [LARGE SCALE GENOMIC DNA]</scope>
</reference>
<keyword evidence="2" id="KW-0964">Secreted</keyword>
<dbReference type="EC" id="3.4.21.4" evidence="10"/>
<dbReference type="AlphaFoldDB" id="F6WME4"/>
<evidence type="ECO:0000256" key="10">
    <source>
        <dbReference type="ARBA" id="ARBA00038868"/>
    </source>
</evidence>
<dbReference type="FunFam" id="2.40.10.10:FF:000008">
    <property type="entry name" value="Cationic trypsin"/>
    <property type="match status" value="1"/>
</dbReference>
<reference evidence="13" key="3">
    <citation type="submission" date="2025-09" db="UniProtKB">
        <authorList>
            <consortium name="Ensembl"/>
        </authorList>
    </citation>
    <scope>IDENTIFICATION</scope>
</reference>
<dbReference type="PANTHER" id="PTHR24264:SF15">
    <property type="entry name" value="RIKEN CDNA 2210010C04 GENE"/>
    <property type="match status" value="1"/>
</dbReference>
<dbReference type="InterPro" id="IPR043504">
    <property type="entry name" value="Peptidase_S1_PA_chymotrypsin"/>
</dbReference>
<evidence type="ECO:0000256" key="1">
    <source>
        <dbReference type="ARBA" id="ARBA00004239"/>
    </source>
</evidence>
<protein>
    <recommendedName>
        <fullName evidence="10">trypsin</fullName>
        <ecNumber evidence="10">3.4.21.4</ecNumber>
    </recommendedName>
</protein>
<dbReference type="PROSITE" id="PS50240">
    <property type="entry name" value="TRYPSIN_DOM"/>
    <property type="match status" value="1"/>
</dbReference>
<dbReference type="HOGENOM" id="CLU_006842_7_0_1"/>
<comment type="catalytic activity">
    <reaction evidence="9">
        <text>Preferential cleavage: Arg-|-Xaa, Lys-|-Xaa.</text>
        <dbReference type="EC" id="3.4.21.4"/>
    </reaction>
</comment>
<evidence type="ECO:0000256" key="3">
    <source>
        <dbReference type="ARBA" id="ARBA00022670"/>
    </source>
</evidence>
<dbReference type="InterPro" id="IPR009003">
    <property type="entry name" value="Peptidase_S1_PA"/>
</dbReference>
<dbReference type="InterPro" id="IPR001254">
    <property type="entry name" value="Trypsin_dom"/>
</dbReference>
<dbReference type="GeneTree" id="ENSGT01050000244883"/>
<dbReference type="MEROPS" id="S01.151"/>
<dbReference type="InParanoid" id="F6WME4"/>
<reference evidence="13" key="2">
    <citation type="submission" date="2025-08" db="UniProtKB">
        <authorList>
            <consortium name="Ensembl"/>
        </authorList>
    </citation>
    <scope>IDENTIFICATION</scope>
</reference>
<dbReference type="InterPro" id="IPR033116">
    <property type="entry name" value="TRYPSIN_SER"/>
</dbReference>
<accession>F6WME4</accession>
<dbReference type="Pfam" id="PF00089">
    <property type="entry name" value="Trypsin"/>
    <property type="match status" value="1"/>
</dbReference>
<dbReference type="STRING" id="13616.ENSMODP00000000811"/>
<keyword evidence="6 11" id="KW-0720">Serine protease</keyword>
<evidence type="ECO:0000256" key="11">
    <source>
        <dbReference type="RuleBase" id="RU363034"/>
    </source>
</evidence>
<dbReference type="FunFam" id="2.40.10.10:FF:000005">
    <property type="entry name" value="Serine protease 37"/>
    <property type="match status" value="1"/>
</dbReference>
<evidence type="ECO:0000256" key="4">
    <source>
        <dbReference type="ARBA" id="ARBA00022757"/>
    </source>
</evidence>
<dbReference type="eggNOG" id="KOG3627">
    <property type="taxonomic scope" value="Eukaryota"/>
</dbReference>
<evidence type="ECO:0000256" key="9">
    <source>
        <dbReference type="ARBA" id="ARBA00036320"/>
    </source>
</evidence>
<dbReference type="GO" id="GO:0004252">
    <property type="term" value="F:serine-type endopeptidase activity"/>
    <property type="evidence" value="ECO:0000318"/>
    <property type="project" value="GO_Central"/>
</dbReference>
<dbReference type="InterPro" id="IPR050127">
    <property type="entry name" value="Serine_Proteases_S1"/>
</dbReference>
<dbReference type="CDD" id="cd00190">
    <property type="entry name" value="Tryp_SPc"/>
    <property type="match status" value="1"/>
</dbReference>
<evidence type="ECO:0000256" key="2">
    <source>
        <dbReference type="ARBA" id="ARBA00022525"/>
    </source>
</evidence>
<keyword evidence="4" id="KW-0222">Digestion</keyword>
<dbReference type="Bgee" id="ENSMODG00000000681">
    <property type="expression patterns" value="Expressed in skeleton of lower jaw"/>
</dbReference>
<dbReference type="GO" id="GO:0007586">
    <property type="term" value="P:digestion"/>
    <property type="evidence" value="ECO:0007669"/>
    <property type="project" value="UniProtKB-KW"/>
</dbReference>
<organism evidence="13 14">
    <name type="scientific">Monodelphis domestica</name>
    <name type="common">Gray short-tailed opossum</name>
    <dbReference type="NCBI Taxonomy" id="13616"/>
    <lineage>
        <taxon>Eukaryota</taxon>
        <taxon>Metazoa</taxon>
        <taxon>Chordata</taxon>
        <taxon>Craniata</taxon>
        <taxon>Vertebrata</taxon>
        <taxon>Euteleostomi</taxon>
        <taxon>Mammalia</taxon>
        <taxon>Metatheria</taxon>
        <taxon>Didelphimorphia</taxon>
        <taxon>Didelphidae</taxon>
        <taxon>Monodelphis</taxon>
    </lineage>
</organism>
<dbReference type="InterPro" id="IPR018114">
    <property type="entry name" value="TRYPSIN_HIS"/>
</dbReference>
<dbReference type="SMART" id="SM00020">
    <property type="entry name" value="Tryp_SPc"/>
    <property type="match status" value="1"/>
</dbReference>
<evidence type="ECO:0000313" key="13">
    <source>
        <dbReference type="Ensembl" id="ENSMODP00000000811.2"/>
    </source>
</evidence>
<evidence type="ECO:0000256" key="7">
    <source>
        <dbReference type="ARBA" id="ARBA00023145"/>
    </source>
</evidence>
<evidence type="ECO:0000256" key="8">
    <source>
        <dbReference type="ARBA" id="ARBA00023157"/>
    </source>
</evidence>
<proteinExistence type="predicted"/>
<dbReference type="PROSITE" id="PS00134">
    <property type="entry name" value="TRYPSIN_HIS"/>
    <property type="match status" value="1"/>
</dbReference>
<dbReference type="InterPro" id="IPR001314">
    <property type="entry name" value="Peptidase_S1A"/>
</dbReference>
<dbReference type="SUPFAM" id="SSF50494">
    <property type="entry name" value="Trypsin-like serine proteases"/>
    <property type="match status" value="1"/>
</dbReference>
<feature type="domain" description="Peptidase S1" evidence="12">
    <location>
        <begin position="25"/>
        <end position="245"/>
    </location>
</feature>
<keyword evidence="5 11" id="KW-0378">Hydrolase</keyword>